<gene>
    <name evidence="1" type="ORF">GCM10008957_47340</name>
</gene>
<dbReference type="AlphaFoldDB" id="A0A918CLZ3"/>
<accession>A0A918CLZ3</accession>
<evidence type="ECO:0000313" key="1">
    <source>
        <dbReference type="EMBL" id="GGR31212.1"/>
    </source>
</evidence>
<keyword evidence="2" id="KW-1185">Reference proteome</keyword>
<evidence type="ECO:0000313" key="2">
    <source>
        <dbReference type="Proteomes" id="UP000603865"/>
    </source>
</evidence>
<dbReference type="EMBL" id="BMQL01000052">
    <property type="protein sequence ID" value="GGR31212.1"/>
    <property type="molecule type" value="Genomic_DNA"/>
</dbReference>
<reference evidence="1" key="2">
    <citation type="submission" date="2020-09" db="EMBL/GenBank/DDBJ databases">
        <authorList>
            <person name="Sun Q."/>
            <person name="Ohkuma M."/>
        </authorList>
    </citation>
    <scope>NUCLEOTIDE SEQUENCE</scope>
    <source>
        <strain evidence="1">JCM 31311</strain>
    </source>
</reference>
<protein>
    <submittedName>
        <fullName evidence="1">Uncharacterized protein</fullName>
    </submittedName>
</protein>
<dbReference type="Proteomes" id="UP000603865">
    <property type="component" value="Unassembled WGS sequence"/>
</dbReference>
<organism evidence="1 2">
    <name type="scientific">Deinococcus ruber</name>
    <dbReference type="NCBI Taxonomy" id="1848197"/>
    <lineage>
        <taxon>Bacteria</taxon>
        <taxon>Thermotogati</taxon>
        <taxon>Deinococcota</taxon>
        <taxon>Deinococci</taxon>
        <taxon>Deinococcales</taxon>
        <taxon>Deinococcaceae</taxon>
        <taxon>Deinococcus</taxon>
    </lineage>
</organism>
<sequence length="66" mass="7245">MNPEILRLIEEGAVIHLSGSRYNFNAALNTGTYGNPYWLIEVQGDSPEAALNNLLNDESVQPEVDA</sequence>
<dbReference type="RefSeq" id="WP_189092991.1">
    <property type="nucleotide sequence ID" value="NZ_BMQL01000052.1"/>
</dbReference>
<comment type="caution">
    <text evidence="1">The sequence shown here is derived from an EMBL/GenBank/DDBJ whole genome shotgun (WGS) entry which is preliminary data.</text>
</comment>
<reference evidence="1" key="1">
    <citation type="journal article" date="2014" name="Int. J. Syst. Evol. Microbiol.">
        <title>Complete genome sequence of Corynebacterium casei LMG S-19264T (=DSM 44701T), isolated from a smear-ripened cheese.</title>
        <authorList>
            <consortium name="US DOE Joint Genome Institute (JGI-PGF)"/>
            <person name="Walter F."/>
            <person name="Albersmeier A."/>
            <person name="Kalinowski J."/>
            <person name="Ruckert C."/>
        </authorList>
    </citation>
    <scope>NUCLEOTIDE SEQUENCE</scope>
    <source>
        <strain evidence="1">JCM 31311</strain>
    </source>
</reference>
<name>A0A918CLZ3_9DEIO</name>
<proteinExistence type="predicted"/>